<dbReference type="InterPro" id="IPR006805">
    <property type="entry name" value="Anth_synth_I_N"/>
</dbReference>
<evidence type="ECO:0000313" key="13">
    <source>
        <dbReference type="EMBL" id="KXN70750.1"/>
    </source>
</evidence>
<dbReference type="GO" id="GO:0046820">
    <property type="term" value="F:4-amino-4-deoxychorismate synthase activity"/>
    <property type="evidence" value="ECO:0007669"/>
    <property type="project" value="UniProtKB-EC"/>
</dbReference>
<comment type="catalytic activity">
    <reaction evidence="1">
        <text>chorismate + L-glutamine = 4-amino-4-deoxychorismate + L-glutamate</text>
        <dbReference type="Rhea" id="RHEA:11672"/>
        <dbReference type="ChEBI" id="CHEBI:29748"/>
        <dbReference type="ChEBI" id="CHEBI:29985"/>
        <dbReference type="ChEBI" id="CHEBI:58359"/>
        <dbReference type="ChEBI" id="CHEBI:58406"/>
        <dbReference type="EC" id="2.6.1.85"/>
    </reaction>
</comment>
<evidence type="ECO:0000259" key="11">
    <source>
        <dbReference type="Pfam" id="PF00425"/>
    </source>
</evidence>
<evidence type="ECO:0000256" key="9">
    <source>
        <dbReference type="ARBA" id="ARBA00031904"/>
    </source>
</evidence>
<name>A0A137P6W4_CONC2</name>
<dbReference type="InterPro" id="IPR029062">
    <property type="entry name" value="Class_I_gatase-like"/>
</dbReference>
<keyword evidence="14" id="KW-1185">Reference proteome</keyword>
<keyword evidence="5" id="KW-0808">Transferase</keyword>
<reference evidence="13 14" key="1">
    <citation type="journal article" date="2015" name="Genome Biol. Evol.">
        <title>Phylogenomic analyses indicate that early fungi evolved digesting cell walls of algal ancestors of land plants.</title>
        <authorList>
            <person name="Chang Y."/>
            <person name="Wang S."/>
            <person name="Sekimoto S."/>
            <person name="Aerts A.L."/>
            <person name="Choi C."/>
            <person name="Clum A."/>
            <person name="LaButti K.M."/>
            <person name="Lindquist E.A."/>
            <person name="Yee Ngan C."/>
            <person name="Ohm R.A."/>
            <person name="Salamov A.A."/>
            <person name="Grigoriev I.V."/>
            <person name="Spatafora J.W."/>
            <person name="Berbee M.L."/>
        </authorList>
    </citation>
    <scope>NUCLEOTIDE SEQUENCE [LARGE SCALE GENOMIC DNA]</scope>
    <source>
        <strain evidence="13 14">NRRL 28638</strain>
    </source>
</reference>
<evidence type="ECO:0000313" key="14">
    <source>
        <dbReference type="Proteomes" id="UP000070444"/>
    </source>
</evidence>
<dbReference type="GO" id="GO:0046656">
    <property type="term" value="P:folic acid biosynthetic process"/>
    <property type="evidence" value="ECO:0007669"/>
    <property type="project" value="UniProtKB-KW"/>
</dbReference>
<evidence type="ECO:0000256" key="3">
    <source>
        <dbReference type="ARBA" id="ARBA00005970"/>
    </source>
</evidence>
<dbReference type="AlphaFoldDB" id="A0A137P6W4"/>
<comment type="similarity">
    <text evidence="3">In the C-terminal section; belongs to the anthranilate synthase component I family.</text>
</comment>
<dbReference type="Pfam" id="PF04715">
    <property type="entry name" value="Anth_synt_I_N"/>
    <property type="match status" value="1"/>
</dbReference>
<dbReference type="STRING" id="796925.A0A137P6W4"/>
<accession>A0A137P6W4</accession>
<dbReference type="PANTHER" id="PTHR11236">
    <property type="entry name" value="AMINOBENZOATE/ANTHRANILATE SYNTHASE"/>
    <property type="match status" value="1"/>
</dbReference>
<feature type="domain" description="Chorismate-utilising enzyme C-terminal" evidence="11">
    <location>
        <begin position="551"/>
        <end position="832"/>
    </location>
</feature>
<dbReference type="CDD" id="cd01743">
    <property type="entry name" value="GATase1_Anthranilate_Synthase"/>
    <property type="match status" value="1"/>
</dbReference>
<dbReference type="Gene3D" id="3.60.120.10">
    <property type="entry name" value="Anthranilate synthase"/>
    <property type="match status" value="1"/>
</dbReference>
<dbReference type="PROSITE" id="PS51273">
    <property type="entry name" value="GATASE_TYPE_1"/>
    <property type="match status" value="1"/>
</dbReference>
<gene>
    <name evidence="13" type="ORF">CONCODRAFT_49412</name>
</gene>
<keyword evidence="6" id="KW-0289">Folate biosynthesis</keyword>
<dbReference type="InterPro" id="IPR019999">
    <property type="entry name" value="Anth_synth_I-like"/>
</dbReference>
<dbReference type="InterPro" id="IPR005801">
    <property type="entry name" value="ADC_synthase"/>
</dbReference>
<dbReference type="PRINTS" id="PR00099">
    <property type="entry name" value="CPSGATASE"/>
</dbReference>
<evidence type="ECO:0000256" key="5">
    <source>
        <dbReference type="ARBA" id="ARBA00022679"/>
    </source>
</evidence>
<evidence type="ECO:0000256" key="6">
    <source>
        <dbReference type="ARBA" id="ARBA00022909"/>
    </source>
</evidence>
<feature type="domain" description="Glutamine amidotransferase" evidence="10">
    <location>
        <begin position="10"/>
        <end position="219"/>
    </location>
</feature>
<dbReference type="InterPro" id="IPR015890">
    <property type="entry name" value="Chorismate_C"/>
</dbReference>
<evidence type="ECO:0000256" key="8">
    <source>
        <dbReference type="ARBA" id="ARBA00031329"/>
    </source>
</evidence>
<evidence type="ECO:0000259" key="12">
    <source>
        <dbReference type="Pfam" id="PF04715"/>
    </source>
</evidence>
<evidence type="ECO:0000256" key="4">
    <source>
        <dbReference type="ARBA" id="ARBA00013139"/>
    </source>
</evidence>
<dbReference type="GO" id="GO:0008153">
    <property type="term" value="P:4-aminobenzoate biosynthetic process"/>
    <property type="evidence" value="ECO:0007669"/>
    <property type="project" value="TreeGrafter"/>
</dbReference>
<dbReference type="NCBIfam" id="TIGR00566">
    <property type="entry name" value="trpG_papA"/>
    <property type="match status" value="1"/>
</dbReference>
<dbReference type="UniPathway" id="UPA00077">
    <property type="reaction ID" value="UER00149"/>
</dbReference>
<feature type="domain" description="Anthranilate synthase component I N-terminal" evidence="12">
    <location>
        <begin position="287"/>
        <end position="465"/>
    </location>
</feature>
<proteinExistence type="inferred from homology"/>
<dbReference type="GO" id="GO:0046654">
    <property type="term" value="P:tetrahydrofolate biosynthetic process"/>
    <property type="evidence" value="ECO:0007669"/>
    <property type="project" value="UniProtKB-UniPathway"/>
</dbReference>
<sequence length="849" mass="95511">MQHLKDLNLLIVDNYDSYTFNLINTFQSSVLNSELKDLIKLNIVVIRNNSFSWKSLSKHYLNHFHGIILSPGPGTPENPSDFGLCGDIYENRVNIPIFGVCLGHQGLAHYFGAKVIKGHKPYHGVVHRMQQLPLPNNVPYSWNLFNGVEEFFSVTRYHSLCVDSELPSCLIPTCITNDPRDPFPTLMGLQHRDFPYFGVQFHPESICTKSGEQMMYNFVNICIDYSMNQNIIPQFNDFILENSILISELPSIPKSTTLKQQSITTQFKPCAIPISTNHLSSNRLSQLFDLLYGSSINPFWLDSSKEASAGHPGYHHGKRVSYMGNFNTNGSAVIDYKVNSKTLSIHKLATESSEDKLIYQSQLNTVSNTNSLFDWIEGFNNSLAKLDHFSILGLEDNQYSEELTQFKYNYGYCGGLIGYFGYEMKSESLPNYTSTTKDSLNYPDSSFGFPDRFVTIDHNNDILWLVGIINNSKSELDTSSPSSASSTLGQTLGCSFKDFMQWSKQTFNELTQFNGLLKVDDCLIPPPSPPKPLPLNQHLRHHNNFKLDLEDENYAQRIKEAQALITEGETYEVCLTTQLRLNPTLSACPWTPLELYYTLRQSNPAPFSAFLNLPQVSICSSSPEQFLRVDAQGELVMKPIKGTVQRCRPDNLRSDYPNLDEIELQILADEKDLKLYSQLQNSTKDKAENLMIVDLIRNDLTTIAVPHSVKVPQLMKVESYETVHQMVTTVQAQLLSDQTGVNAVRRCFPPGSMTGAPKLRTCEILDELESHTPRGIYSGALGYISLSGALDFSVVIRTVVVDSKTKETTVGAGGAIIIMSECEDEYQEMLTKAYSTVTSINQVCDKFID</sequence>
<protein>
    <recommendedName>
        <fullName evidence="4">aminodeoxychorismate synthase</fullName>
        <ecNumber evidence="4">2.6.1.85</ecNumber>
    </recommendedName>
    <alternativeName>
        <fullName evidence="8">Para-aminobenzoate synthase</fullName>
    </alternativeName>
    <alternativeName>
        <fullName evidence="9">p-aminobenzoic acid synthase</fullName>
    </alternativeName>
</protein>
<dbReference type="EMBL" id="KQ964494">
    <property type="protein sequence ID" value="KXN70750.1"/>
    <property type="molecule type" value="Genomic_DNA"/>
</dbReference>
<evidence type="ECO:0000256" key="1">
    <source>
        <dbReference type="ARBA" id="ARBA00001000"/>
    </source>
</evidence>
<evidence type="ECO:0000259" key="10">
    <source>
        <dbReference type="Pfam" id="PF00117"/>
    </source>
</evidence>
<evidence type="ECO:0000256" key="7">
    <source>
        <dbReference type="ARBA" id="ARBA00022962"/>
    </source>
</evidence>
<dbReference type="SUPFAM" id="SSF56322">
    <property type="entry name" value="ADC synthase"/>
    <property type="match status" value="1"/>
</dbReference>
<dbReference type="Gene3D" id="3.40.50.880">
    <property type="match status" value="1"/>
</dbReference>
<dbReference type="GO" id="GO:0005737">
    <property type="term" value="C:cytoplasm"/>
    <property type="evidence" value="ECO:0007669"/>
    <property type="project" value="TreeGrafter"/>
</dbReference>
<keyword evidence="7" id="KW-0315">Glutamine amidotransferase</keyword>
<dbReference type="SUPFAM" id="SSF52317">
    <property type="entry name" value="Class I glutamine amidotransferase-like"/>
    <property type="match status" value="1"/>
</dbReference>
<dbReference type="GO" id="GO:0000162">
    <property type="term" value="P:L-tryptophan biosynthetic process"/>
    <property type="evidence" value="ECO:0007669"/>
    <property type="project" value="TreeGrafter"/>
</dbReference>
<dbReference type="OMA" id="TQWHPES"/>
<dbReference type="InterPro" id="IPR006221">
    <property type="entry name" value="TrpG/PapA_dom"/>
</dbReference>
<dbReference type="PRINTS" id="PR00095">
    <property type="entry name" value="ANTSNTHASEI"/>
</dbReference>
<evidence type="ECO:0000256" key="2">
    <source>
        <dbReference type="ARBA" id="ARBA00005009"/>
    </source>
</evidence>
<dbReference type="PANTHER" id="PTHR11236:SF18">
    <property type="entry name" value="AMINODEOXYCHORISMATE SYNTHASE"/>
    <property type="match status" value="1"/>
</dbReference>
<dbReference type="Pfam" id="PF00117">
    <property type="entry name" value="GATase"/>
    <property type="match status" value="1"/>
</dbReference>
<dbReference type="Proteomes" id="UP000070444">
    <property type="component" value="Unassembled WGS sequence"/>
</dbReference>
<dbReference type="EC" id="2.6.1.85" evidence="4"/>
<dbReference type="Pfam" id="PF00425">
    <property type="entry name" value="Chorismate_bind"/>
    <property type="match status" value="1"/>
</dbReference>
<dbReference type="InterPro" id="IPR017926">
    <property type="entry name" value="GATASE"/>
</dbReference>
<comment type="pathway">
    <text evidence="2">Cofactor biosynthesis; tetrahydrofolate biosynthesis; 4-aminobenzoate from chorismate: step 1/2.</text>
</comment>
<organism evidence="13 14">
    <name type="scientific">Conidiobolus coronatus (strain ATCC 28846 / CBS 209.66 / NRRL 28638)</name>
    <name type="common">Delacroixia coronata</name>
    <dbReference type="NCBI Taxonomy" id="796925"/>
    <lineage>
        <taxon>Eukaryota</taxon>
        <taxon>Fungi</taxon>
        <taxon>Fungi incertae sedis</taxon>
        <taxon>Zoopagomycota</taxon>
        <taxon>Entomophthoromycotina</taxon>
        <taxon>Entomophthoromycetes</taxon>
        <taxon>Entomophthorales</taxon>
        <taxon>Ancylistaceae</taxon>
        <taxon>Conidiobolus</taxon>
    </lineage>
</organism>
<dbReference type="OrthoDB" id="64220at2759"/>